<evidence type="ECO:0000313" key="1">
    <source>
        <dbReference type="EMBL" id="WYX99780.1"/>
    </source>
</evidence>
<dbReference type="InterPro" id="IPR007355">
    <property type="entry name" value="DUF424"/>
</dbReference>
<evidence type="ECO:0000313" key="2">
    <source>
        <dbReference type="Proteomes" id="UP001451606"/>
    </source>
</evidence>
<dbReference type="GeneID" id="95967047"/>
<organism evidence="1 2">
    <name type="scientific">Oxyplasma meridianum</name>
    <dbReference type="NCBI Taxonomy" id="3073602"/>
    <lineage>
        <taxon>Archaea</taxon>
        <taxon>Methanobacteriati</taxon>
        <taxon>Thermoplasmatota</taxon>
        <taxon>Thermoplasmata</taxon>
        <taxon>Thermoplasmatales</taxon>
        <taxon>Thermoplasmataceae</taxon>
        <taxon>Oxyplasma</taxon>
    </lineage>
</organism>
<accession>A0AAX4NGC1</accession>
<dbReference type="AlphaFoldDB" id="A0AAX4NGC1"/>
<dbReference type="RefSeq" id="WP_393971742.1">
    <property type="nucleotide sequence ID" value="NZ_CP133772.1"/>
</dbReference>
<dbReference type="EMBL" id="CP133772">
    <property type="protein sequence ID" value="WYX99780.1"/>
    <property type="molecule type" value="Genomic_DNA"/>
</dbReference>
<dbReference type="Proteomes" id="UP001451606">
    <property type="component" value="Chromosome"/>
</dbReference>
<dbReference type="Pfam" id="PF04242">
    <property type="entry name" value="DUF424"/>
    <property type="match status" value="1"/>
</dbReference>
<protein>
    <submittedName>
        <fullName evidence="1">DUF424 family protein</fullName>
    </submittedName>
</protein>
<keyword evidence="2" id="KW-1185">Reference proteome</keyword>
<proteinExistence type="predicted"/>
<name>A0AAX4NGC1_9ARCH</name>
<sequence length="103" mass="11373">MTEKINMKISSINGEVLLAAADSSIVGKVIREGKLHLDIRADFYGDIRVNDDTFVSSLEICTIANLVGKHVVEKAIEEGYIDPDNVLSIDNIPHAQFTRMLES</sequence>
<dbReference type="Gene3D" id="3.30.1860.10">
    <property type="entry name" value="uncharacterized conserved protein from methanopyrus kandleri domain like"/>
    <property type="match status" value="1"/>
</dbReference>
<gene>
    <name evidence="1" type="ORF">OXIME_000323</name>
</gene>
<dbReference type="KEGG" id="omr:OXIME_000323"/>
<reference evidence="1 2" key="1">
    <citation type="submission" date="2023-09" db="EMBL/GenBank/DDBJ databases">
        <authorList>
            <person name="Golyshina O.V."/>
            <person name="Lunev E.A."/>
            <person name="Bargiela R."/>
            <person name="Gaines M.C."/>
            <person name="Daum B."/>
            <person name="Bale N.J."/>
            <person name="Koenen M."/>
            <person name="Sinninghe Damst J.S."/>
            <person name="Yakimov M."/>
            <person name="Golyshin P.N."/>
        </authorList>
    </citation>
    <scope>NUCLEOTIDE SEQUENCE [LARGE SCALE GENOMIC DNA]</scope>
    <source>
        <strain evidence="1 2">M1</strain>
    </source>
</reference>